<evidence type="ECO:0000259" key="4">
    <source>
        <dbReference type="PROSITE" id="PS01124"/>
    </source>
</evidence>
<dbReference type="AlphaFoldDB" id="A0A931GWL5"/>
<dbReference type="SMART" id="SM00342">
    <property type="entry name" value="HTH_ARAC"/>
    <property type="match status" value="1"/>
</dbReference>
<accession>A0A931GWL5</accession>
<dbReference type="SUPFAM" id="SSF51215">
    <property type="entry name" value="Regulatory protein AraC"/>
    <property type="match status" value="1"/>
</dbReference>
<dbReference type="GO" id="GO:0003700">
    <property type="term" value="F:DNA-binding transcription factor activity"/>
    <property type="evidence" value="ECO:0007669"/>
    <property type="project" value="InterPro"/>
</dbReference>
<dbReference type="Pfam" id="PF12833">
    <property type="entry name" value="HTH_18"/>
    <property type="match status" value="1"/>
</dbReference>
<evidence type="ECO:0000256" key="2">
    <source>
        <dbReference type="ARBA" id="ARBA00023125"/>
    </source>
</evidence>
<keyword evidence="6" id="KW-1185">Reference proteome</keyword>
<reference evidence="5" key="1">
    <citation type="submission" date="2020-11" db="EMBL/GenBank/DDBJ databases">
        <title>Bacterial whole genome sequence for Panacibacter sp. DH6.</title>
        <authorList>
            <person name="Le V."/>
            <person name="Ko S."/>
            <person name="Ahn C.-Y."/>
            <person name="Oh H.-M."/>
        </authorList>
    </citation>
    <scope>NUCLEOTIDE SEQUENCE</scope>
    <source>
        <strain evidence="5">DH6</strain>
    </source>
</reference>
<dbReference type="InterPro" id="IPR009057">
    <property type="entry name" value="Homeodomain-like_sf"/>
</dbReference>
<evidence type="ECO:0000313" key="6">
    <source>
        <dbReference type="Proteomes" id="UP000628448"/>
    </source>
</evidence>
<keyword evidence="1" id="KW-0805">Transcription regulation</keyword>
<dbReference type="InterPro" id="IPR050204">
    <property type="entry name" value="AraC_XylS_family_regulators"/>
</dbReference>
<evidence type="ECO:0000313" key="5">
    <source>
        <dbReference type="EMBL" id="MBG9377815.1"/>
    </source>
</evidence>
<dbReference type="SUPFAM" id="SSF46689">
    <property type="entry name" value="Homeodomain-like"/>
    <property type="match status" value="2"/>
</dbReference>
<dbReference type="InterPro" id="IPR037923">
    <property type="entry name" value="HTH-like"/>
</dbReference>
<proteinExistence type="predicted"/>
<dbReference type="PROSITE" id="PS01124">
    <property type="entry name" value="HTH_ARAC_FAMILY_2"/>
    <property type="match status" value="1"/>
</dbReference>
<dbReference type="Proteomes" id="UP000628448">
    <property type="component" value="Unassembled WGS sequence"/>
</dbReference>
<gene>
    <name evidence="5" type="ORF">I5907_16365</name>
</gene>
<sequence>MQQLAGGQFFGETTKTLLLNGLTVTDTVYTHDKVDWHYHEHAYFTFILQGCVKEINKTETLTCTPGSLLFHNWQEPHYNLKAPVYTRGFHIEIEDRWMKQFLENTTLEGNRCISDPSVKLLFHKMFCESAMSDKESAIGIESLLLQAFSHLYLTSNNTGAHKPKWVNVIREILHDGYNDNISLTTLAGETGIHPAHLCRDFSKYFGCNISAYIRMLKVQRSFALLPLKKYSLANISYECGFADQSHFIKCFKMYTGLRPLAYRKLLH</sequence>
<dbReference type="EMBL" id="JADWYR010000002">
    <property type="protein sequence ID" value="MBG9377815.1"/>
    <property type="molecule type" value="Genomic_DNA"/>
</dbReference>
<dbReference type="PANTHER" id="PTHR46796">
    <property type="entry name" value="HTH-TYPE TRANSCRIPTIONAL ACTIVATOR RHAS-RELATED"/>
    <property type="match status" value="1"/>
</dbReference>
<evidence type="ECO:0000256" key="3">
    <source>
        <dbReference type="ARBA" id="ARBA00023163"/>
    </source>
</evidence>
<dbReference type="RefSeq" id="WP_196991882.1">
    <property type="nucleotide sequence ID" value="NZ_JADWYR010000002.1"/>
</dbReference>
<keyword evidence="2" id="KW-0238">DNA-binding</keyword>
<organism evidence="5 6">
    <name type="scientific">Panacibacter microcysteis</name>
    <dbReference type="NCBI Taxonomy" id="2793269"/>
    <lineage>
        <taxon>Bacteria</taxon>
        <taxon>Pseudomonadati</taxon>
        <taxon>Bacteroidota</taxon>
        <taxon>Chitinophagia</taxon>
        <taxon>Chitinophagales</taxon>
        <taxon>Chitinophagaceae</taxon>
        <taxon>Panacibacter</taxon>
    </lineage>
</organism>
<protein>
    <submittedName>
        <fullName evidence="5">Helix-turn-helix transcriptional regulator</fullName>
    </submittedName>
</protein>
<feature type="domain" description="HTH araC/xylS-type" evidence="4">
    <location>
        <begin position="167"/>
        <end position="265"/>
    </location>
</feature>
<dbReference type="Gene3D" id="1.10.10.60">
    <property type="entry name" value="Homeodomain-like"/>
    <property type="match status" value="2"/>
</dbReference>
<comment type="caution">
    <text evidence="5">The sequence shown here is derived from an EMBL/GenBank/DDBJ whole genome shotgun (WGS) entry which is preliminary data.</text>
</comment>
<keyword evidence="3" id="KW-0804">Transcription</keyword>
<name>A0A931GWL5_9BACT</name>
<evidence type="ECO:0000256" key="1">
    <source>
        <dbReference type="ARBA" id="ARBA00023015"/>
    </source>
</evidence>
<dbReference type="InterPro" id="IPR018060">
    <property type="entry name" value="HTH_AraC"/>
</dbReference>
<dbReference type="GO" id="GO:0043565">
    <property type="term" value="F:sequence-specific DNA binding"/>
    <property type="evidence" value="ECO:0007669"/>
    <property type="project" value="InterPro"/>
</dbReference>